<feature type="transmembrane region" description="Helical" evidence="1">
    <location>
        <begin position="79"/>
        <end position="97"/>
    </location>
</feature>
<dbReference type="CDD" id="cd07341">
    <property type="entry name" value="M56_BlaR1_MecR1_like"/>
    <property type="match status" value="1"/>
</dbReference>
<sequence length="509" mass="58060">MGMKIFWGCLLAVILCGYFLAVRKKEYGDPQMGPDGGNTQIWLSPLIFPFVLAMYLILGIWIIGPWKGLERFLCQTADIFLYLNVYFLALLVLMPLLRRHISARACATLWVIPVFLFYQVFMLNGDSGLPFLALVLPVRWIHVGILLWLAGFLIVMVWQIAGHLRFRRQLMEHAEKVQDEAVLRVWETEKRWLGYGDGVSLLCSSDIHTPLSMGVGRKNRVTLLPQRSYTEEELSLIFRHELTHLRRCDVETKMFLGFCLALCWFNPLVWIAVKKASDDLELSCDEIVLHGADEAERKKYAALILTTADTSRGYTTCLSAAASTLRYRMRAVLHPHKRYIGVVILAAAMIISCFFHGTIILAGQAESVADVTRPLNVTAADFDNVTCHIFHPDTGETGEKDQIPVGRTEEVSRAEDTDGTGETGQNDYWADHCETGLFAYISSLKAERLYTAREFEQSGQNSLSLYSQERDVMIIVDDEILSVYAAKERFERYYRVRSEIDWDFVQNFF</sequence>
<dbReference type="AlphaFoldDB" id="A0A9D2BEN3"/>
<proteinExistence type="predicted"/>
<feature type="transmembrane region" description="Helical" evidence="1">
    <location>
        <begin position="254"/>
        <end position="273"/>
    </location>
</feature>
<feature type="transmembrane region" description="Helical" evidence="1">
    <location>
        <begin position="104"/>
        <end position="121"/>
    </location>
</feature>
<keyword evidence="1" id="KW-0812">Transmembrane</keyword>
<comment type="caution">
    <text evidence="3">The sequence shown here is derived from an EMBL/GenBank/DDBJ whole genome shotgun (WGS) entry which is preliminary data.</text>
</comment>
<keyword evidence="1" id="KW-0472">Membrane</keyword>
<feature type="transmembrane region" description="Helical" evidence="1">
    <location>
        <begin position="42"/>
        <end position="64"/>
    </location>
</feature>
<evidence type="ECO:0000313" key="4">
    <source>
        <dbReference type="Proteomes" id="UP000886805"/>
    </source>
</evidence>
<organism evidence="3 4">
    <name type="scientific">Candidatus Anaerobutyricum stercoripullorum</name>
    <dbReference type="NCBI Taxonomy" id="2838456"/>
    <lineage>
        <taxon>Bacteria</taxon>
        <taxon>Bacillati</taxon>
        <taxon>Bacillota</taxon>
        <taxon>Clostridia</taxon>
        <taxon>Lachnospirales</taxon>
        <taxon>Lachnospiraceae</taxon>
        <taxon>Anaerobutyricum</taxon>
    </lineage>
</organism>
<protein>
    <submittedName>
        <fullName evidence="3">M56 family metallopeptidase</fullName>
    </submittedName>
</protein>
<feature type="transmembrane region" description="Helical" evidence="1">
    <location>
        <begin position="141"/>
        <end position="161"/>
    </location>
</feature>
<dbReference type="Proteomes" id="UP000886805">
    <property type="component" value="Unassembled WGS sequence"/>
</dbReference>
<gene>
    <name evidence="3" type="ORF">H9849_06660</name>
</gene>
<feature type="transmembrane region" description="Helical" evidence="1">
    <location>
        <begin position="339"/>
        <end position="363"/>
    </location>
</feature>
<reference evidence="3" key="1">
    <citation type="journal article" date="2021" name="PeerJ">
        <title>Extensive microbial diversity within the chicken gut microbiome revealed by metagenomics and culture.</title>
        <authorList>
            <person name="Gilroy R."/>
            <person name="Ravi A."/>
            <person name="Getino M."/>
            <person name="Pursley I."/>
            <person name="Horton D.L."/>
            <person name="Alikhan N.F."/>
            <person name="Baker D."/>
            <person name="Gharbi K."/>
            <person name="Hall N."/>
            <person name="Watson M."/>
            <person name="Adriaenssens E.M."/>
            <person name="Foster-Nyarko E."/>
            <person name="Jarju S."/>
            <person name="Secka A."/>
            <person name="Antonio M."/>
            <person name="Oren A."/>
            <person name="Chaudhuri R.R."/>
            <person name="La Ragione R."/>
            <person name="Hildebrand F."/>
            <person name="Pallen M.J."/>
        </authorList>
    </citation>
    <scope>NUCLEOTIDE SEQUENCE</scope>
    <source>
        <strain evidence="3">ChiSxjej3B15-1167</strain>
    </source>
</reference>
<keyword evidence="1" id="KW-1133">Transmembrane helix</keyword>
<evidence type="ECO:0000313" key="3">
    <source>
        <dbReference type="EMBL" id="HIX72687.1"/>
    </source>
</evidence>
<dbReference type="PANTHER" id="PTHR34978">
    <property type="entry name" value="POSSIBLE SENSOR-TRANSDUCER PROTEIN BLAR"/>
    <property type="match status" value="1"/>
</dbReference>
<evidence type="ECO:0000259" key="2">
    <source>
        <dbReference type="Pfam" id="PF05569"/>
    </source>
</evidence>
<reference evidence="3" key="2">
    <citation type="submission" date="2021-04" db="EMBL/GenBank/DDBJ databases">
        <authorList>
            <person name="Gilroy R."/>
        </authorList>
    </citation>
    <scope>NUCLEOTIDE SEQUENCE</scope>
    <source>
        <strain evidence="3">ChiSxjej3B15-1167</strain>
    </source>
</reference>
<dbReference type="PANTHER" id="PTHR34978:SF3">
    <property type="entry name" value="SLR0241 PROTEIN"/>
    <property type="match status" value="1"/>
</dbReference>
<feature type="transmembrane region" description="Helical" evidence="1">
    <location>
        <begin position="5"/>
        <end position="22"/>
    </location>
</feature>
<dbReference type="InterPro" id="IPR008756">
    <property type="entry name" value="Peptidase_M56"/>
</dbReference>
<feature type="domain" description="Peptidase M56" evidence="2">
    <location>
        <begin position="145"/>
        <end position="320"/>
    </location>
</feature>
<dbReference type="InterPro" id="IPR052173">
    <property type="entry name" value="Beta-lactam_resp_regulator"/>
</dbReference>
<accession>A0A9D2BEN3</accession>
<dbReference type="EMBL" id="DXEQ01000196">
    <property type="protein sequence ID" value="HIX72687.1"/>
    <property type="molecule type" value="Genomic_DNA"/>
</dbReference>
<name>A0A9D2BEN3_9FIRM</name>
<dbReference type="Pfam" id="PF05569">
    <property type="entry name" value="Peptidase_M56"/>
    <property type="match status" value="1"/>
</dbReference>
<evidence type="ECO:0000256" key="1">
    <source>
        <dbReference type="SAM" id="Phobius"/>
    </source>
</evidence>